<accession>A0A8T1DW60</accession>
<name>A0A8T1DW60_9STRA</name>
<organism evidence="2 4">
    <name type="scientific">Phytophthora cactorum</name>
    <dbReference type="NCBI Taxonomy" id="29920"/>
    <lineage>
        <taxon>Eukaryota</taxon>
        <taxon>Sar</taxon>
        <taxon>Stramenopiles</taxon>
        <taxon>Oomycota</taxon>
        <taxon>Peronosporomycetes</taxon>
        <taxon>Peronosporales</taxon>
        <taxon>Peronosporaceae</taxon>
        <taxon>Phytophthora</taxon>
    </lineage>
</organism>
<dbReference type="Proteomes" id="UP000736787">
    <property type="component" value="Unassembled WGS sequence"/>
</dbReference>
<proteinExistence type="predicted"/>
<gene>
    <name evidence="2" type="ORF">PC117_g8107</name>
    <name evidence="3" type="ORF">PC118_g6677</name>
</gene>
<dbReference type="EMBL" id="RCMK01000172">
    <property type="protein sequence ID" value="KAG2945858.1"/>
    <property type="molecule type" value="Genomic_DNA"/>
</dbReference>
<evidence type="ECO:0000313" key="4">
    <source>
        <dbReference type="Proteomes" id="UP000736787"/>
    </source>
</evidence>
<sequence length="103" mass="12050">MFFCEATDPTIDTIGLVTKLALTWFRCTTPISSITSWSNLLFVIQAVVEDVFILFVLDYTFFASLIYRETLRFSVMAQDVVYDFSETFTKHLWIRSIRTRTIN</sequence>
<evidence type="ECO:0000313" key="2">
    <source>
        <dbReference type="EMBL" id="KAG2945858.1"/>
    </source>
</evidence>
<keyword evidence="1" id="KW-0812">Transmembrane</keyword>
<reference evidence="2" key="1">
    <citation type="submission" date="2018-10" db="EMBL/GenBank/DDBJ databases">
        <title>Effector identification in a new, highly contiguous assembly of the strawberry crown rot pathogen Phytophthora cactorum.</title>
        <authorList>
            <person name="Armitage A.D."/>
            <person name="Nellist C.F."/>
            <person name="Bates H."/>
            <person name="Vickerstaff R.J."/>
            <person name="Harrison R.J."/>
        </authorList>
    </citation>
    <scope>NUCLEOTIDE SEQUENCE</scope>
    <source>
        <strain evidence="2">4040</strain>
        <strain evidence="3">P415</strain>
    </source>
</reference>
<dbReference type="Proteomes" id="UP000697107">
    <property type="component" value="Unassembled WGS sequence"/>
</dbReference>
<dbReference type="EMBL" id="RCML01000152">
    <property type="protein sequence ID" value="KAG2988476.1"/>
    <property type="molecule type" value="Genomic_DNA"/>
</dbReference>
<evidence type="ECO:0000256" key="1">
    <source>
        <dbReference type="SAM" id="Phobius"/>
    </source>
</evidence>
<keyword evidence="1" id="KW-1133">Transmembrane helix</keyword>
<protein>
    <submittedName>
        <fullName evidence="2">Uncharacterized protein</fullName>
    </submittedName>
</protein>
<evidence type="ECO:0000313" key="3">
    <source>
        <dbReference type="EMBL" id="KAG2988476.1"/>
    </source>
</evidence>
<dbReference type="AlphaFoldDB" id="A0A8T1DW60"/>
<keyword evidence="1" id="KW-0472">Membrane</keyword>
<feature type="transmembrane region" description="Helical" evidence="1">
    <location>
        <begin position="40"/>
        <end position="67"/>
    </location>
</feature>
<comment type="caution">
    <text evidence="2">The sequence shown here is derived from an EMBL/GenBank/DDBJ whole genome shotgun (WGS) entry which is preliminary data.</text>
</comment>